<proteinExistence type="predicted"/>
<keyword evidence="3" id="KW-1185">Reference proteome</keyword>
<reference evidence="2 3" key="1">
    <citation type="journal article" date="2010" name="Science">
        <title>Genomic comparison of the ants Camponotus floridanus and Harpegnathos saltator.</title>
        <authorList>
            <person name="Bonasio R."/>
            <person name="Zhang G."/>
            <person name="Ye C."/>
            <person name="Mutti N.S."/>
            <person name="Fang X."/>
            <person name="Qin N."/>
            <person name="Donahue G."/>
            <person name="Yang P."/>
            <person name="Li Q."/>
            <person name="Li C."/>
            <person name="Zhang P."/>
            <person name="Huang Z."/>
            <person name="Berger S.L."/>
            <person name="Reinberg D."/>
            <person name="Wang J."/>
            <person name="Liebig J."/>
        </authorList>
    </citation>
    <scope>NUCLEOTIDE SEQUENCE [LARGE SCALE GENOMIC DNA]</scope>
    <source>
        <strain evidence="3">C129</strain>
    </source>
</reference>
<name>E1ZWT2_CAMFO</name>
<sequence>MAHHSNDGNHADRHAWIPFVYSVLSKKAHLILHHVETEDFIDIAYTFVGGLNLVRQKCEGLVLHTSQKQAQQNSKYRRDHAKPTWITNFETVHIRILIKWIRKNKDVNPPLETIKRKKRRSAIPESQDRPRCIQEINSFVAATLRRKSTHRFRQYDVQSNGTDIRFPIGMKMPSEVHYVCPSYFSSRRFPPIATKSRSTADLSWSVLTSSGWFGTGNIRNVFSRPSPQTASFPLTYVCITPYFLPTMKPQTCCTLVFLLLPLHLKNSCTDNSSETAFRASCRQKVFPETFTRAIDAEKAHGLVNELSKVRTAIAVLWQTDSESLYDKSDTKKEPTMSENQPIKARRGNQRGKKEESKLHQLCNTGRVKFMPERFLTLMCQLDGLIIDMTQSRRDALFPADRRTRVIKIQGEAYTLWMLKFLIMTTSWLDTRIRISRHRCHSVTPHSLTIDLMPKAKNNNPHTTNQKHLNMHITSKHQNVHNRSEESPEGTAR</sequence>
<dbReference type="EMBL" id="GL434901">
    <property type="protein sequence ID" value="EFN74371.1"/>
    <property type="molecule type" value="Genomic_DNA"/>
</dbReference>
<feature type="compositionally biased region" description="Basic and acidic residues" evidence="1">
    <location>
        <begin position="326"/>
        <end position="335"/>
    </location>
</feature>
<gene>
    <name evidence="2" type="ORF">EAG_03331</name>
</gene>
<dbReference type="AlphaFoldDB" id="E1ZWT2"/>
<organism evidence="3">
    <name type="scientific">Camponotus floridanus</name>
    <name type="common">Florida carpenter ant</name>
    <dbReference type="NCBI Taxonomy" id="104421"/>
    <lineage>
        <taxon>Eukaryota</taxon>
        <taxon>Metazoa</taxon>
        <taxon>Ecdysozoa</taxon>
        <taxon>Arthropoda</taxon>
        <taxon>Hexapoda</taxon>
        <taxon>Insecta</taxon>
        <taxon>Pterygota</taxon>
        <taxon>Neoptera</taxon>
        <taxon>Endopterygota</taxon>
        <taxon>Hymenoptera</taxon>
        <taxon>Apocrita</taxon>
        <taxon>Aculeata</taxon>
        <taxon>Formicoidea</taxon>
        <taxon>Formicidae</taxon>
        <taxon>Formicinae</taxon>
        <taxon>Camponotus</taxon>
    </lineage>
</organism>
<dbReference type="Proteomes" id="UP000000311">
    <property type="component" value="Unassembled WGS sequence"/>
</dbReference>
<evidence type="ECO:0000313" key="3">
    <source>
        <dbReference type="Proteomes" id="UP000000311"/>
    </source>
</evidence>
<accession>E1ZWT2</accession>
<feature type="region of interest" description="Disordered" evidence="1">
    <location>
        <begin position="326"/>
        <end position="355"/>
    </location>
</feature>
<protein>
    <submittedName>
        <fullName evidence="2">Uncharacterized protein</fullName>
    </submittedName>
</protein>
<dbReference type="InParanoid" id="E1ZWT2"/>
<evidence type="ECO:0000256" key="1">
    <source>
        <dbReference type="SAM" id="MobiDB-lite"/>
    </source>
</evidence>
<evidence type="ECO:0000313" key="2">
    <source>
        <dbReference type="EMBL" id="EFN74371.1"/>
    </source>
</evidence>